<dbReference type="Pfam" id="PF24973">
    <property type="entry name" value="EGF_LMN_ATRN"/>
    <property type="match status" value="1"/>
</dbReference>
<evidence type="ECO:0000256" key="19">
    <source>
        <dbReference type="PROSITE-ProRule" id="PRU00460"/>
    </source>
</evidence>
<feature type="compositionally biased region" description="Pro residues" evidence="20">
    <location>
        <begin position="626"/>
        <end position="648"/>
    </location>
</feature>
<dbReference type="CDD" id="cd00055">
    <property type="entry name" value="EGF_Lam"/>
    <property type="match status" value="3"/>
</dbReference>
<dbReference type="InterPro" id="IPR008211">
    <property type="entry name" value="Laminin_N"/>
</dbReference>
<evidence type="ECO:0000256" key="9">
    <source>
        <dbReference type="ARBA" id="ARBA00023136"/>
    </source>
</evidence>
<evidence type="ECO:0000259" key="24">
    <source>
        <dbReference type="PROSITE" id="PS51117"/>
    </source>
</evidence>
<evidence type="ECO:0000256" key="7">
    <source>
        <dbReference type="ARBA" id="ARBA00022782"/>
    </source>
</evidence>
<sequence>MHVQAWTRPLLVLLLHVVTHTLGQYDLCKSLVNTDEGAVWEEYACQPKSSSMKDYMRIRVEPLGITCGNPPERFCTLENPYLCSDECDASNPDLAHPPQLMADRERGGLITYWQSVTWSRYPEPLLANITLAWNKTLELTNDVQVTFEYGRPTVMVLEKSLNHGRTWQPYQYYADDCMEAFNMPAKRVQDLAAVNATRVICTERYSRWVGSKNEKTVRFEVRARLEIFGGPRMVNTEALYTRMESVKGLREFFTFTNLRLRLLRPAQGGTYVQRDNLLKYFYAISNIEVPARCKCNLHASQCVFTDGNLQCSCEHNTTGQDCSRCKRGFKAKSYKPGSYLPTPNGTPNTCTQAGMSAGSTKATSSESVTIETTSTKATTLATTTTTTTINATTTVVPTATIASSTILLETTTQQPTTDSPMSSPAQPDLSRETDLPAAPTDSAVSSTAQPDLTQATDLPTTPTDSAVSSTAKSDLSQETDLPAALTGSPVSSPAQPDLTLVTDLPGVSTGSPVSSPAQPDLTLVTDLPAALTDSAVSSTAQPDLTLVTDLPATFTGVSLNLPATPTDPGLSSVAEPDPSPVTDTTPTLTDAPETLPPSTVAPPTDPTTTSAPPPEPTTVADTAPPITQPPPPPPTPPPSPPPMPPPPATTLLATVATTTTAPSEATPIVTTTPATPDAPEPVVTEAQAPLDSQTSATEDAGKQEESTPETGDNNLPEPEKDGVSEGEKSVEPVVSEEKKEEKEMEKREEVGPSSSEEKPKEEGEASKKKNNKLIKESEEDKLYTKKAILKFLLTEGPKPKLLKGIVYDDFKDCECYGHSIRCSYIDFINIVTCVSCKHNTRGQNCQHCRLGYFRNASAELDDENVCIECNCNQLGSVHDRCNGTGFCQCKEGAGGAKCDECLPGFYWRQGCNPNVCDDTLLPCQNGGTCVQNQRCVCPSEFKGALCQQSACEGNKKCSGAPTLTLSLAAVLCTLLYPLLEAAHFGS</sequence>
<feature type="chain" id="PRO_5028042217" description="Netrin-G2" evidence="21">
    <location>
        <begin position="24"/>
        <end position="986"/>
    </location>
</feature>
<feature type="signal peptide" evidence="21">
    <location>
        <begin position="1"/>
        <end position="23"/>
    </location>
</feature>
<dbReference type="GeneID" id="105911060"/>
<dbReference type="FunFam" id="2.10.25.10:FF:000439">
    <property type="entry name" value="Netrin G2"/>
    <property type="match status" value="1"/>
</dbReference>
<evidence type="ECO:0000256" key="12">
    <source>
        <dbReference type="ARBA" id="ARBA00023288"/>
    </source>
</evidence>
<evidence type="ECO:0000313" key="25">
    <source>
        <dbReference type="Proteomes" id="UP000515152"/>
    </source>
</evidence>
<dbReference type="GO" id="GO:0005886">
    <property type="term" value="C:plasma membrane"/>
    <property type="evidence" value="ECO:0007669"/>
    <property type="project" value="UniProtKB-SubCell"/>
</dbReference>
<evidence type="ECO:0000256" key="11">
    <source>
        <dbReference type="ARBA" id="ARBA00023180"/>
    </source>
</evidence>
<name>A0A6P8GG95_CLUHA</name>
<dbReference type="PROSITE" id="PS50026">
    <property type="entry name" value="EGF_3"/>
    <property type="match status" value="1"/>
</dbReference>
<dbReference type="FunFam" id="2.10.25.10:FF:000180">
    <property type="entry name" value="Netrin G2"/>
    <property type="match status" value="1"/>
</dbReference>
<gene>
    <name evidence="26" type="primary">LOC105911060</name>
</gene>
<feature type="disulfide bond" evidence="18">
    <location>
        <begin position="937"/>
        <end position="946"/>
    </location>
</feature>
<organism evidence="25 26">
    <name type="scientific">Clupea harengus</name>
    <name type="common">Atlantic herring</name>
    <dbReference type="NCBI Taxonomy" id="7950"/>
    <lineage>
        <taxon>Eukaryota</taxon>
        <taxon>Metazoa</taxon>
        <taxon>Chordata</taxon>
        <taxon>Craniata</taxon>
        <taxon>Vertebrata</taxon>
        <taxon>Euteleostomi</taxon>
        <taxon>Actinopterygii</taxon>
        <taxon>Neopterygii</taxon>
        <taxon>Teleostei</taxon>
        <taxon>Clupei</taxon>
        <taxon>Clupeiformes</taxon>
        <taxon>Clupeoidei</taxon>
        <taxon>Clupeidae</taxon>
        <taxon>Clupea</taxon>
    </lineage>
</organism>
<dbReference type="FunFam" id="2.10.25.10:FF:000112">
    <property type="entry name" value="Netrin G1"/>
    <property type="match status" value="1"/>
</dbReference>
<feature type="domain" description="EGF-like" evidence="22">
    <location>
        <begin position="912"/>
        <end position="947"/>
    </location>
</feature>
<dbReference type="RefSeq" id="XP_031433955.1">
    <property type="nucleotide sequence ID" value="XM_031578095.1"/>
</dbReference>
<dbReference type="InterPro" id="IPR050440">
    <property type="entry name" value="Laminin/Netrin_ECM"/>
</dbReference>
<dbReference type="InterPro" id="IPR002049">
    <property type="entry name" value="LE_dom"/>
</dbReference>
<feature type="region of interest" description="Disordered" evidence="20">
    <location>
        <begin position="411"/>
        <end position="520"/>
    </location>
</feature>
<keyword evidence="8" id="KW-0524">Neurogenesis</keyword>
<evidence type="ECO:0000256" key="1">
    <source>
        <dbReference type="ARBA" id="ARBA00004471"/>
    </source>
</evidence>
<feature type="compositionally biased region" description="Low complexity" evidence="20">
    <location>
        <begin position="649"/>
        <end position="684"/>
    </location>
</feature>
<dbReference type="GO" id="GO:0007409">
    <property type="term" value="P:axonogenesis"/>
    <property type="evidence" value="ECO:0007669"/>
    <property type="project" value="TreeGrafter"/>
</dbReference>
<feature type="compositionally biased region" description="Low complexity" evidence="20">
    <location>
        <begin position="505"/>
        <end position="516"/>
    </location>
</feature>
<dbReference type="SMART" id="SM00180">
    <property type="entry name" value="EGF_Lam"/>
    <property type="match status" value="3"/>
</dbReference>
<keyword evidence="12" id="KW-0449">Lipoprotein</keyword>
<evidence type="ECO:0000256" key="18">
    <source>
        <dbReference type="PROSITE-ProRule" id="PRU00076"/>
    </source>
</evidence>
<feature type="disulfide bond" evidence="19">
    <location>
        <begin position="869"/>
        <end position="881"/>
    </location>
</feature>
<evidence type="ECO:0000256" key="2">
    <source>
        <dbReference type="ARBA" id="ARBA00022473"/>
    </source>
</evidence>
<evidence type="ECO:0000256" key="14">
    <source>
        <dbReference type="ARBA" id="ARBA00055052"/>
    </source>
</evidence>
<keyword evidence="5 21" id="KW-0732">Signal</keyword>
<feature type="region of interest" description="Disordered" evidence="20">
    <location>
        <begin position="559"/>
        <end position="772"/>
    </location>
</feature>
<keyword evidence="25" id="KW-1185">Reference proteome</keyword>
<feature type="compositionally biased region" description="Basic and acidic residues" evidence="20">
    <location>
        <begin position="717"/>
        <end position="772"/>
    </location>
</feature>
<dbReference type="KEGG" id="char:105911060"/>
<dbReference type="Pfam" id="PF00055">
    <property type="entry name" value="Laminin_N"/>
    <property type="match status" value="1"/>
</dbReference>
<accession>A0A6P8GG95</accession>
<dbReference type="PANTHER" id="PTHR10574:SF27">
    <property type="entry name" value="NETRIN-G2"/>
    <property type="match status" value="1"/>
</dbReference>
<dbReference type="PROSITE" id="PS01248">
    <property type="entry name" value="EGF_LAM_1"/>
    <property type="match status" value="1"/>
</dbReference>
<dbReference type="GO" id="GO:0098552">
    <property type="term" value="C:side of membrane"/>
    <property type="evidence" value="ECO:0007669"/>
    <property type="project" value="UniProtKB-KW"/>
</dbReference>
<keyword evidence="3" id="KW-1003">Cell membrane</keyword>
<feature type="domain" description="Laminin EGF-like" evidence="23">
    <location>
        <begin position="869"/>
        <end position="913"/>
    </location>
</feature>
<evidence type="ECO:0000256" key="15">
    <source>
        <dbReference type="ARBA" id="ARBA00065506"/>
    </source>
</evidence>
<evidence type="ECO:0000256" key="17">
    <source>
        <dbReference type="ARBA" id="ARBA00079146"/>
    </source>
</evidence>
<feature type="compositionally biased region" description="Polar residues" evidence="20">
    <location>
        <begin position="411"/>
        <end position="425"/>
    </location>
</feature>
<evidence type="ECO:0000256" key="4">
    <source>
        <dbReference type="ARBA" id="ARBA00022622"/>
    </source>
</evidence>
<dbReference type="Pfam" id="PF00053">
    <property type="entry name" value="EGF_laminin"/>
    <property type="match status" value="2"/>
</dbReference>
<reference evidence="26" key="1">
    <citation type="submission" date="2025-08" db="UniProtKB">
        <authorList>
            <consortium name="RefSeq"/>
        </authorList>
    </citation>
    <scope>IDENTIFICATION</scope>
</reference>
<comment type="function">
    <text evidence="14">Involved in controlling patterning and neuronal circuit formation at the laminar, cellular, subcellular and synaptic levels. Promotes neurite outgrowth of both axons and dendrites.</text>
</comment>
<keyword evidence="18" id="KW-0245">EGF-like domain</keyword>
<dbReference type="PANTHER" id="PTHR10574">
    <property type="entry name" value="NETRIN/LAMININ-RELATED"/>
    <property type="match status" value="1"/>
</dbReference>
<evidence type="ECO:0000256" key="6">
    <source>
        <dbReference type="ARBA" id="ARBA00022737"/>
    </source>
</evidence>
<dbReference type="Gene3D" id="2.10.25.10">
    <property type="entry name" value="Laminin"/>
    <property type="match status" value="4"/>
</dbReference>
<comment type="subunit">
    <text evidence="15">Interacts with LRRC4.</text>
</comment>
<evidence type="ECO:0000259" key="22">
    <source>
        <dbReference type="PROSITE" id="PS50026"/>
    </source>
</evidence>
<dbReference type="GO" id="GO:0009888">
    <property type="term" value="P:tissue development"/>
    <property type="evidence" value="ECO:0007669"/>
    <property type="project" value="TreeGrafter"/>
</dbReference>
<comment type="subcellular location">
    <subcellularLocation>
        <location evidence="1">Cell membrane</location>
        <topology evidence="1">Lipid-anchor</topology>
        <topology evidence="1">GPI-anchor</topology>
        <orientation evidence="1">Extracellular side</orientation>
    </subcellularLocation>
</comment>
<keyword evidence="11" id="KW-0325">Glycoprotein</keyword>
<dbReference type="GO" id="GO:0009887">
    <property type="term" value="P:animal organ morphogenesis"/>
    <property type="evidence" value="ECO:0007669"/>
    <property type="project" value="TreeGrafter"/>
</dbReference>
<evidence type="ECO:0000256" key="13">
    <source>
        <dbReference type="ARBA" id="ARBA00023292"/>
    </source>
</evidence>
<dbReference type="SUPFAM" id="SSF57196">
    <property type="entry name" value="EGF/Laminin"/>
    <property type="match status" value="3"/>
</dbReference>
<proteinExistence type="predicted"/>
<dbReference type="SMART" id="SM00136">
    <property type="entry name" value="LamNT"/>
    <property type="match status" value="1"/>
</dbReference>
<dbReference type="Proteomes" id="UP000515152">
    <property type="component" value="Chromosome 12"/>
</dbReference>
<keyword evidence="13 19" id="KW-0424">Laminin EGF-like domain</keyword>
<dbReference type="InterPro" id="IPR056863">
    <property type="entry name" value="LMN_ATRN_NET-like_EGF"/>
</dbReference>
<keyword evidence="10 18" id="KW-1015">Disulfide bond</keyword>
<dbReference type="Gene3D" id="2.60.120.260">
    <property type="entry name" value="Galactose-binding domain-like"/>
    <property type="match status" value="1"/>
</dbReference>
<evidence type="ECO:0000259" key="23">
    <source>
        <dbReference type="PROSITE" id="PS50027"/>
    </source>
</evidence>
<evidence type="ECO:0000256" key="20">
    <source>
        <dbReference type="SAM" id="MobiDB-lite"/>
    </source>
</evidence>
<dbReference type="PROSITE" id="PS00022">
    <property type="entry name" value="EGF_1"/>
    <property type="match status" value="1"/>
</dbReference>
<evidence type="ECO:0000313" key="26">
    <source>
        <dbReference type="RefSeq" id="XP_031433955.1"/>
    </source>
</evidence>
<dbReference type="FunFam" id="2.60.120.260:FF:000005">
    <property type="entry name" value="Netrin G1"/>
    <property type="match status" value="1"/>
</dbReference>
<evidence type="ECO:0000256" key="10">
    <source>
        <dbReference type="ARBA" id="ARBA00023157"/>
    </source>
</evidence>
<keyword evidence="9" id="KW-0472">Membrane</keyword>
<evidence type="ECO:0000256" key="21">
    <source>
        <dbReference type="SAM" id="SignalP"/>
    </source>
</evidence>
<evidence type="ECO:0000256" key="5">
    <source>
        <dbReference type="ARBA" id="ARBA00022729"/>
    </source>
</evidence>
<comment type="caution">
    <text evidence="18">Lacks conserved residue(s) required for the propagation of feature annotation.</text>
</comment>
<dbReference type="FunFam" id="2.10.25.10:FF:001161">
    <property type="entry name" value="Netrin-G2"/>
    <property type="match status" value="1"/>
</dbReference>
<feature type="compositionally biased region" description="Pro residues" evidence="20">
    <location>
        <begin position="599"/>
        <end position="616"/>
    </location>
</feature>
<dbReference type="PROSITE" id="PS50027">
    <property type="entry name" value="EGF_LAM_2"/>
    <property type="match status" value="1"/>
</dbReference>
<feature type="domain" description="Laminin N-terminal" evidence="24">
    <location>
        <begin position="41"/>
        <end position="292"/>
    </location>
</feature>
<keyword evidence="7" id="KW-0221">Differentiation</keyword>
<dbReference type="CDD" id="cd00054">
    <property type="entry name" value="EGF_CA"/>
    <property type="match status" value="1"/>
</dbReference>
<evidence type="ECO:0000256" key="16">
    <source>
        <dbReference type="ARBA" id="ARBA00068906"/>
    </source>
</evidence>
<dbReference type="PROSITE" id="PS51117">
    <property type="entry name" value="LAMININ_NTER"/>
    <property type="match status" value="1"/>
</dbReference>
<keyword evidence="2" id="KW-0217">Developmental protein</keyword>
<evidence type="ECO:0000256" key="8">
    <source>
        <dbReference type="ARBA" id="ARBA00022902"/>
    </source>
</evidence>
<dbReference type="AlphaFoldDB" id="A0A6P8GG95"/>
<protein>
    <recommendedName>
        <fullName evidence="16">Netrin-G2</fullName>
    </recommendedName>
    <alternativeName>
        <fullName evidence="17">Laminet-2</fullName>
    </alternativeName>
</protein>
<evidence type="ECO:0000256" key="3">
    <source>
        <dbReference type="ARBA" id="ARBA00022475"/>
    </source>
</evidence>
<dbReference type="InterPro" id="IPR000742">
    <property type="entry name" value="EGF"/>
</dbReference>
<feature type="disulfide bond" evidence="19">
    <location>
        <begin position="889"/>
        <end position="898"/>
    </location>
</feature>
<feature type="compositionally biased region" description="Polar residues" evidence="20">
    <location>
        <begin position="442"/>
        <end position="479"/>
    </location>
</feature>
<dbReference type="OrthoDB" id="9981301at2759"/>
<keyword evidence="4" id="KW-0336">GPI-anchor</keyword>
<keyword evidence="6" id="KW-0677">Repeat</keyword>
<feature type="compositionally biased region" description="Low complexity" evidence="20">
    <location>
        <begin position="580"/>
        <end position="598"/>
    </location>
</feature>